<comment type="function">
    <text evidence="8">Acts as a component of the essential kinetochore-associated NDC80 complex, which is required for chromosome segregation and spindle checkpoint activity.</text>
</comment>
<dbReference type="Pfam" id="PF03801">
    <property type="entry name" value="Ndc80_HEC"/>
    <property type="match status" value="1"/>
</dbReference>
<dbReference type="GO" id="GO:0005634">
    <property type="term" value="C:nucleus"/>
    <property type="evidence" value="ECO:0007669"/>
    <property type="project" value="UniProtKB-SubCell"/>
</dbReference>
<feature type="coiled-coil region" evidence="9">
    <location>
        <begin position="208"/>
        <end position="242"/>
    </location>
</feature>
<organism evidence="12 13">
    <name type="scientific">Carnegiea gigantea</name>
    <dbReference type="NCBI Taxonomy" id="171969"/>
    <lineage>
        <taxon>Eukaryota</taxon>
        <taxon>Viridiplantae</taxon>
        <taxon>Streptophyta</taxon>
        <taxon>Embryophyta</taxon>
        <taxon>Tracheophyta</taxon>
        <taxon>Spermatophyta</taxon>
        <taxon>Magnoliopsida</taxon>
        <taxon>eudicotyledons</taxon>
        <taxon>Gunneridae</taxon>
        <taxon>Pentapetalae</taxon>
        <taxon>Caryophyllales</taxon>
        <taxon>Cactineae</taxon>
        <taxon>Cactaceae</taxon>
        <taxon>Cactoideae</taxon>
        <taxon>Echinocereeae</taxon>
        <taxon>Carnegiea</taxon>
    </lineage>
</organism>
<dbReference type="EMBL" id="JAKOGI010000392">
    <property type="protein sequence ID" value="KAJ8435711.1"/>
    <property type="molecule type" value="Genomic_DNA"/>
</dbReference>
<gene>
    <name evidence="12" type="ORF">Cgig2_002668</name>
</gene>
<dbReference type="InterPro" id="IPR038273">
    <property type="entry name" value="Ndc80_sf"/>
</dbReference>
<feature type="coiled-coil region" evidence="9">
    <location>
        <begin position="281"/>
        <end position="346"/>
    </location>
</feature>
<keyword evidence="4 8" id="KW-0498">Mitosis</keyword>
<dbReference type="GO" id="GO:0051301">
    <property type="term" value="P:cell division"/>
    <property type="evidence" value="ECO:0007669"/>
    <property type="project" value="UniProtKB-UniRule"/>
</dbReference>
<evidence type="ECO:0000256" key="6">
    <source>
        <dbReference type="ARBA" id="ARBA00023306"/>
    </source>
</evidence>
<keyword evidence="3 8" id="KW-0132">Cell division</keyword>
<protein>
    <recommendedName>
        <fullName evidence="8">Kinetochore protein NDC80</fullName>
    </recommendedName>
</protein>
<keyword evidence="8" id="KW-0539">Nucleus</keyword>
<comment type="similarity">
    <text evidence="1 8">Belongs to the NDC80/HEC1 family.</text>
</comment>
<reference evidence="12" key="1">
    <citation type="submission" date="2022-04" db="EMBL/GenBank/DDBJ databases">
        <title>Carnegiea gigantea Genome sequencing and assembly v2.</title>
        <authorList>
            <person name="Copetti D."/>
            <person name="Sanderson M.J."/>
            <person name="Burquez A."/>
            <person name="Wojciechowski M.F."/>
        </authorList>
    </citation>
    <scope>NUCLEOTIDE SEQUENCE</scope>
    <source>
        <strain evidence="12">SGP5-SGP5p</strain>
        <tissue evidence="12">Aerial part</tissue>
    </source>
</reference>
<evidence type="ECO:0000256" key="4">
    <source>
        <dbReference type="ARBA" id="ARBA00022776"/>
    </source>
</evidence>
<keyword evidence="5 9" id="KW-0175">Coiled coil</keyword>
<dbReference type="PANTHER" id="PTHR46681">
    <property type="entry name" value="KINETOCHORE PROTEIN NDC80 HOMOLOG"/>
    <property type="match status" value="1"/>
</dbReference>
<dbReference type="PANTHER" id="PTHR46681:SF1">
    <property type="entry name" value="KINETOCHORE PROTEIN NDC80 HOMOLOG"/>
    <property type="match status" value="1"/>
</dbReference>
<proteinExistence type="inferred from homology"/>
<feature type="domain" description="Kinetochore protein Ndc80 CH" evidence="11">
    <location>
        <begin position="57"/>
        <end position="164"/>
    </location>
</feature>
<evidence type="ECO:0000256" key="1">
    <source>
        <dbReference type="ARBA" id="ARBA00007050"/>
    </source>
</evidence>
<evidence type="ECO:0000256" key="2">
    <source>
        <dbReference type="ARBA" id="ARBA00022454"/>
    </source>
</evidence>
<comment type="subunit">
    <text evidence="8">Component of the NDC80 complex.</text>
</comment>
<feature type="region of interest" description="Disordered" evidence="10">
    <location>
        <begin position="1"/>
        <end position="40"/>
    </location>
</feature>
<keyword evidence="7 8" id="KW-0137">Centromere</keyword>
<evidence type="ECO:0000256" key="10">
    <source>
        <dbReference type="SAM" id="MobiDB-lite"/>
    </source>
</evidence>
<dbReference type="Proteomes" id="UP001153076">
    <property type="component" value="Unassembled WGS sequence"/>
</dbReference>
<keyword evidence="8" id="KW-0995">Kinetochore</keyword>
<accession>A0A9Q1K3D0</accession>
<evidence type="ECO:0000259" key="11">
    <source>
        <dbReference type="Pfam" id="PF03801"/>
    </source>
</evidence>
<comment type="subcellular location">
    <subcellularLocation>
        <location evidence="8">Chromosome</location>
        <location evidence="8">Centromere</location>
        <location evidence="8">Kinetochore</location>
    </subcellularLocation>
    <subcellularLocation>
        <location evidence="8">Nucleus</location>
    </subcellularLocation>
</comment>
<dbReference type="GO" id="GO:0051315">
    <property type="term" value="P:attachment of mitotic spindle microtubules to kinetochore"/>
    <property type="evidence" value="ECO:0007669"/>
    <property type="project" value="UniProtKB-UniRule"/>
</dbReference>
<evidence type="ECO:0000256" key="7">
    <source>
        <dbReference type="ARBA" id="ARBA00023328"/>
    </source>
</evidence>
<evidence type="ECO:0000256" key="8">
    <source>
        <dbReference type="RuleBase" id="RU368072"/>
    </source>
</evidence>
<dbReference type="OrthoDB" id="7459479at2759"/>
<comment type="caution">
    <text evidence="12">The sequence shown here is derived from an EMBL/GenBank/DDBJ whole genome shotgun (WGS) entry which is preliminary data.</text>
</comment>
<dbReference type="AlphaFoldDB" id="A0A9Q1K3D0"/>
<dbReference type="InterPro" id="IPR055307">
    <property type="entry name" value="NDC80_plants"/>
</dbReference>
<evidence type="ECO:0000313" key="13">
    <source>
        <dbReference type="Proteomes" id="UP001153076"/>
    </source>
</evidence>
<evidence type="ECO:0000256" key="9">
    <source>
        <dbReference type="SAM" id="Coils"/>
    </source>
</evidence>
<evidence type="ECO:0000256" key="5">
    <source>
        <dbReference type="ARBA" id="ARBA00023054"/>
    </source>
</evidence>
<keyword evidence="13" id="KW-1185">Reference proteome</keyword>
<evidence type="ECO:0000256" key="3">
    <source>
        <dbReference type="ARBA" id="ARBA00022618"/>
    </source>
</evidence>
<dbReference type="GO" id="GO:0031262">
    <property type="term" value="C:Ndc80 complex"/>
    <property type="evidence" value="ECO:0007669"/>
    <property type="project" value="UniProtKB-UniRule"/>
</dbReference>
<sequence>MKASRAKRPAPRESIRPPPPPATPQFHGGGRDSDASFCSSRPSISSVGITGNGRLVSITDPAYKQSAVRAINAFLASHNMPLSLSLKPLPPAKDINDVFRFLFSCLEFSSTNKLEDDLFLLLKYLNCPHKINKSALRAPGAPHSFPSLLAVMHWLVQLADYADHLRSDENSTRYAFMNDTLMAYAVNSYLPYMKGDDEAVGAMDKELAEKMEKERDLLVGNLKLLDEEGKKLELELEALKSGPSERELYESQRKDLEGDLGKFQGYIASLRDANSITKKALEEKDKELAVKVEEIRRIKEENDDIKKRVEAQGINLRDAERMKRELLAVEREISEAEASRSSWEEKCWDLDAAIGQKFKELEAFSIECNQVLKRLKLGGDFHYELNAKGSTPAEVLGIDYKSTLKPAINLFAEELKKSTTTKLEEFISLQKQSKQMTAKIETKRNHLTALQSHLDERGQEFDAIRSKIEEYRSWCASEAQKIKDDVEAKVHNLDIMEREAIDALKAAELKLMEERRQSEQEIQVCAYELFSLIDSVSRYKEHIETKISEMRKELSETAQLVSAAYKSTLSTRLNVALDTTSLPSSTLAARPSIS</sequence>
<evidence type="ECO:0000313" key="12">
    <source>
        <dbReference type="EMBL" id="KAJ8435711.1"/>
    </source>
</evidence>
<keyword evidence="2 8" id="KW-0158">Chromosome</keyword>
<feature type="coiled-coil region" evidence="9">
    <location>
        <begin position="479"/>
        <end position="560"/>
    </location>
</feature>
<dbReference type="Gene3D" id="1.10.418.30">
    <property type="entry name" value="Ncd80 complex, Ncd80 subunit"/>
    <property type="match status" value="1"/>
</dbReference>
<keyword evidence="6 8" id="KW-0131">Cell cycle</keyword>
<dbReference type="InterPro" id="IPR055260">
    <property type="entry name" value="Ndc80_CH"/>
</dbReference>
<name>A0A9Q1K3D0_9CARY</name>